<reference evidence="4 5" key="1">
    <citation type="submission" date="2016-07" db="EMBL/GenBank/DDBJ databases">
        <title>Pervasive Adenine N6-methylation of Active Genes in Fungi.</title>
        <authorList>
            <consortium name="DOE Joint Genome Institute"/>
            <person name="Mondo S.J."/>
            <person name="Dannebaum R.O."/>
            <person name="Kuo R.C."/>
            <person name="Labutti K."/>
            <person name="Haridas S."/>
            <person name="Kuo A."/>
            <person name="Salamov A."/>
            <person name="Ahrendt S.R."/>
            <person name="Lipzen A."/>
            <person name="Sullivan W."/>
            <person name="Andreopoulos W.B."/>
            <person name="Clum A."/>
            <person name="Lindquist E."/>
            <person name="Daum C."/>
            <person name="Ramamoorthy G.K."/>
            <person name="Gryganskyi A."/>
            <person name="Culley D."/>
            <person name="Magnuson J.K."/>
            <person name="James T.Y."/>
            <person name="O'Malley M.A."/>
            <person name="Stajich J.E."/>
            <person name="Spatafora J.W."/>
            <person name="Visel A."/>
            <person name="Grigoriev I.V."/>
        </authorList>
    </citation>
    <scope>NUCLEOTIDE SEQUENCE [LARGE SCALE GENOMIC DNA]</scope>
    <source>
        <strain evidence="4 5">NRRL 1336</strain>
    </source>
</reference>
<evidence type="ECO:0000259" key="3">
    <source>
        <dbReference type="PROSITE" id="PS50010"/>
    </source>
</evidence>
<dbReference type="SMART" id="SM00233">
    <property type="entry name" value="PH"/>
    <property type="match status" value="1"/>
</dbReference>
<dbReference type="InterPro" id="IPR000219">
    <property type="entry name" value="DH_dom"/>
</dbReference>
<dbReference type="InterPro" id="IPR001849">
    <property type="entry name" value="PH_domain"/>
</dbReference>
<feature type="domain" description="DH" evidence="3">
    <location>
        <begin position="81"/>
        <end position="268"/>
    </location>
</feature>
<feature type="compositionally biased region" description="Polar residues" evidence="1">
    <location>
        <begin position="10"/>
        <end position="24"/>
    </location>
</feature>
<dbReference type="AlphaFoldDB" id="A0A1X2I7H8"/>
<dbReference type="PANTHER" id="PTHR12673:SF159">
    <property type="entry name" value="LD03170P"/>
    <property type="match status" value="1"/>
</dbReference>
<dbReference type="Gene3D" id="2.30.29.30">
    <property type="entry name" value="Pleckstrin-homology domain (PH domain)/Phosphotyrosine-binding domain (PTB)"/>
    <property type="match status" value="1"/>
</dbReference>
<dbReference type="Pfam" id="PF00621">
    <property type="entry name" value="RhoGEF"/>
    <property type="match status" value="1"/>
</dbReference>
<evidence type="ECO:0000313" key="5">
    <source>
        <dbReference type="Proteomes" id="UP000193560"/>
    </source>
</evidence>
<dbReference type="PANTHER" id="PTHR12673">
    <property type="entry name" value="FACIOGENITAL DYSPLASIA PROTEIN"/>
    <property type="match status" value="1"/>
</dbReference>
<feature type="domain" description="PH" evidence="2">
    <location>
        <begin position="297"/>
        <end position="467"/>
    </location>
</feature>
<dbReference type="InterPro" id="IPR035899">
    <property type="entry name" value="DBL_dom_sf"/>
</dbReference>
<dbReference type="GO" id="GO:0005085">
    <property type="term" value="F:guanyl-nucleotide exchange factor activity"/>
    <property type="evidence" value="ECO:0007669"/>
    <property type="project" value="InterPro"/>
</dbReference>
<organism evidence="4 5">
    <name type="scientific">Absidia repens</name>
    <dbReference type="NCBI Taxonomy" id="90262"/>
    <lineage>
        <taxon>Eukaryota</taxon>
        <taxon>Fungi</taxon>
        <taxon>Fungi incertae sedis</taxon>
        <taxon>Mucoromycota</taxon>
        <taxon>Mucoromycotina</taxon>
        <taxon>Mucoromycetes</taxon>
        <taxon>Mucorales</taxon>
        <taxon>Cunninghamellaceae</taxon>
        <taxon>Absidia</taxon>
    </lineage>
</organism>
<evidence type="ECO:0000256" key="1">
    <source>
        <dbReference type="SAM" id="MobiDB-lite"/>
    </source>
</evidence>
<gene>
    <name evidence="4" type="ORF">BCR42DRAFT_422265</name>
</gene>
<evidence type="ECO:0000313" key="4">
    <source>
        <dbReference type="EMBL" id="ORZ10886.1"/>
    </source>
</evidence>
<feature type="region of interest" description="Disordered" evidence="1">
    <location>
        <begin position="1"/>
        <end position="24"/>
    </location>
</feature>
<dbReference type="PROSITE" id="PS50010">
    <property type="entry name" value="DH_2"/>
    <property type="match status" value="1"/>
</dbReference>
<dbReference type="SUPFAM" id="SSF48065">
    <property type="entry name" value="DBL homology domain (DH-domain)"/>
    <property type="match status" value="1"/>
</dbReference>
<keyword evidence="5" id="KW-1185">Reference proteome</keyword>
<dbReference type="STRING" id="90262.A0A1X2I7H8"/>
<dbReference type="EMBL" id="MCGE01000023">
    <property type="protein sequence ID" value="ORZ10886.1"/>
    <property type="molecule type" value="Genomic_DNA"/>
</dbReference>
<proteinExistence type="predicted"/>
<name>A0A1X2I7H8_9FUNG</name>
<dbReference type="SUPFAM" id="SSF50729">
    <property type="entry name" value="PH domain-like"/>
    <property type="match status" value="1"/>
</dbReference>
<dbReference type="Proteomes" id="UP000193560">
    <property type="component" value="Unassembled WGS sequence"/>
</dbReference>
<accession>A0A1X2I7H8</accession>
<sequence>MVSHLDSKESNYTASTISNSTSEHTLSSNSYLEDPLGLSLLNGQQLIDDLAIIDDLYDIYGQEVDCFDGESVAVVARNVANKHKVLQDLCQSESDYIDDLLHFQQHYIHFIVQWLEEPSNNKIEKPPLTCLYIYQDLVSAHRQLLKQLAERLKIWGAGQIISDSFSNLNLLVNVYQDYLLNYSNIMVVISKLYSFPSFAKSLESQIGISDRYTHDLLYYLRLPIFRLQTYTQALSLLIQFSDPLHIDYEALKAVSHSFKHLVAQNQERMVDAQTHYQVLEAHRTITNCPVLVTPTRRLLLKSRLIKVDLDDLSSTADIRTYILYNDQLIFCKKDTSNSNNKKQQQHQQQQQPVLQYKGVVDLLYCDLRVLSPAVCAKMVEVKRSLLSSFRSSKKSSADANDPRKAVPPSPAYGFELIISENNMDITPSNFENATSTSGAPLKRRHIIRTQSLEEQTLWVETLRKVIQHIKWMQANKNQ</sequence>
<dbReference type="InterPro" id="IPR011993">
    <property type="entry name" value="PH-like_dom_sf"/>
</dbReference>
<dbReference type="SMART" id="SM00325">
    <property type="entry name" value="RhoGEF"/>
    <property type="match status" value="1"/>
</dbReference>
<dbReference type="InterPro" id="IPR051092">
    <property type="entry name" value="FYVE_RhoGEF_PH"/>
</dbReference>
<comment type="caution">
    <text evidence="4">The sequence shown here is derived from an EMBL/GenBank/DDBJ whole genome shotgun (WGS) entry which is preliminary data.</text>
</comment>
<dbReference type="GO" id="GO:0005737">
    <property type="term" value="C:cytoplasm"/>
    <property type="evidence" value="ECO:0007669"/>
    <property type="project" value="TreeGrafter"/>
</dbReference>
<protein>
    <submittedName>
        <fullName evidence="4">Dbl homology domain-containing protein</fullName>
    </submittedName>
</protein>
<dbReference type="PROSITE" id="PS50003">
    <property type="entry name" value="PH_DOMAIN"/>
    <property type="match status" value="1"/>
</dbReference>
<dbReference type="OrthoDB" id="10254377at2759"/>
<evidence type="ECO:0000259" key="2">
    <source>
        <dbReference type="PROSITE" id="PS50003"/>
    </source>
</evidence>
<dbReference type="Gene3D" id="1.20.900.10">
    <property type="entry name" value="Dbl homology (DH) domain"/>
    <property type="match status" value="1"/>
</dbReference>